<evidence type="ECO:0000256" key="2">
    <source>
        <dbReference type="SAM" id="Phobius"/>
    </source>
</evidence>
<evidence type="ECO:0000313" key="3">
    <source>
        <dbReference type="EMBL" id="AQS56590.1"/>
    </source>
</evidence>
<keyword evidence="2" id="KW-1133">Transmembrane helix</keyword>
<evidence type="ECO:0000256" key="1">
    <source>
        <dbReference type="SAM" id="MobiDB-lite"/>
    </source>
</evidence>
<accession>A0A1U9K987</accession>
<reference evidence="3 4" key="1">
    <citation type="journal article" date="2015" name="Int. J. Syst. Evol. Microbiol.">
        <title>Novibacillus thermophilus gen. nov., sp. nov., a Gram-staining-negative and moderately thermophilic member of the family Thermoactinomycetaceae.</title>
        <authorList>
            <person name="Yang G."/>
            <person name="Chen J."/>
            <person name="Zhou S."/>
        </authorList>
    </citation>
    <scope>NUCLEOTIDE SEQUENCE [LARGE SCALE GENOMIC DNA]</scope>
    <source>
        <strain evidence="3 4">SG-1</strain>
    </source>
</reference>
<keyword evidence="2" id="KW-0812">Transmembrane</keyword>
<feature type="region of interest" description="Disordered" evidence="1">
    <location>
        <begin position="59"/>
        <end position="82"/>
    </location>
</feature>
<dbReference type="KEGG" id="ntr:B0W44_13295"/>
<dbReference type="NCBIfam" id="TIGR02830">
    <property type="entry name" value="spore_III_AG"/>
    <property type="match status" value="1"/>
</dbReference>
<organism evidence="3 4">
    <name type="scientific">Novibacillus thermophilus</name>
    <dbReference type="NCBI Taxonomy" id="1471761"/>
    <lineage>
        <taxon>Bacteria</taxon>
        <taxon>Bacillati</taxon>
        <taxon>Bacillota</taxon>
        <taxon>Bacilli</taxon>
        <taxon>Bacillales</taxon>
        <taxon>Thermoactinomycetaceae</taxon>
        <taxon>Novibacillus</taxon>
    </lineage>
</organism>
<protein>
    <submittedName>
        <fullName evidence="3">Stage III sporulation protein AG</fullName>
    </submittedName>
</protein>
<proteinExistence type="predicted"/>
<dbReference type="Proteomes" id="UP000188603">
    <property type="component" value="Chromosome"/>
</dbReference>
<sequence>MLKSWWKRLTGETENADEQDHSYGNRPRTLQWLVILGCVGAAFMLFSSFISVRQEVIPAREPPSETGEAAETSALSGDGRPLSIEDYEDKMAAELSGLLEKVVGLEQVSVQVNLKSTEIAVLEKNTVNKKQVTEEEDREGGKRTVTDTNEDRQVVTIQGKQGEEPIVVQRLKPDVKGIMIVAKGVENLEVKSAVLQAVRAYLDVPPHKIAILPKG</sequence>
<dbReference type="RefSeq" id="WP_077720447.1">
    <property type="nucleotide sequence ID" value="NZ_CP019699.1"/>
</dbReference>
<evidence type="ECO:0000313" key="4">
    <source>
        <dbReference type="Proteomes" id="UP000188603"/>
    </source>
</evidence>
<keyword evidence="4" id="KW-1185">Reference proteome</keyword>
<feature type="transmembrane region" description="Helical" evidence="2">
    <location>
        <begin position="30"/>
        <end position="52"/>
    </location>
</feature>
<name>A0A1U9K987_9BACL</name>
<dbReference type="AlphaFoldDB" id="A0A1U9K987"/>
<dbReference type="EMBL" id="CP019699">
    <property type="protein sequence ID" value="AQS56590.1"/>
    <property type="molecule type" value="Genomic_DNA"/>
</dbReference>
<gene>
    <name evidence="3" type="ORF">B0W44_13295</name>
</gene>
<keyword evidence="2" id="KW-0472">Membrane</keyword>
<dbReference type="InterPro" id="IPR014195">
    <property type="entry name" value="Spore_III_AG"/>
</dbReference>
<dbReference type="OrthoDB" id="2381602at2"/>
<dbReference type="STRING" id="1471761.B0W44_13295"/>